<feature type="transmembrane region" description="Helical" evidence="9">
    <location>
        <begin position="57"/>
        <end position="77"/>
    </location>
</feature>
<accession>A0A1C3H5J8</accession>
<sequence>MNADFPWLAYGWRLLQGAGVTLAISLAAMLVSLAGGVLLGVLMTLPNRLLRFLCRAYLEFVRFMPVLVLLYICYFGLAAWFGWHWQAYSVCILVFSLWGIAEMGDLVRGALVSIDPHQRETALAIGLSPAQVFRHVLLPQSVRRVLPGVVNLLTRMIKTTALAALIGVVDVVKVAQQVIELHPWASYWIYGILFMLYFLLCYPLSLLAARLERTP</sequence>
<keyword evidence="6" id="KW-0029">Amino-acid transport</keyword>
<dbReference type="EMBL" id="FKLO01000064">
    <property type="protein sequence ID" value="SAM67925.1"/>
    <property type="molecule type" value="Genomic_DNA"/>
</dbReference>
<reference evidence="12" key="1">
    <citation type="submission" date="2016-04" db="EMBL/GenBank/DDBJ databases">
        <authorList>
            <person name="Tagini F."/>
        </authorList>
    </citation>
    <scope>NUCLEOTIDE SEQUENCE [LARGE SCALE GENOMIC DNA]</scope>
    <source>
        <strain evidence="12">CHUV0807</strain>
    </source>
</reference>
<evidence type="ECO:0000313" key="12">
    <source>
        <dbReference type="Proteomes" id="UP000190837"/>
    </source>
</evidence>
<feature type="transmembrane region" description="Helical" evidence="9">
    <location>
        <begin position="185"/>
        <end position="209"/>
    </location>
</feature>
<protein>
    <submittedName>
        <fullName evidence="11">ABC-type amino acid transport system, permease component</fullName>
    </submittedName>
</protein>
<keyword evidence="3 9" id="KW-0813">Transport</keyword>
<name>A0A1C3H5J8_9GAMM</name>
<dbReference type="GO" id="GO:0022857">
    <property type="term" value="F:transmembrane transporter activity"/>
    <property type="evidence" value="ECO:0007669"/>
    <property type="project" value="InterPro"/>
</dbReference>
<feature type="transmembrane region" description="Helical" evidence="9">
    <location>
        <begin position="20"/>
        <end position="45"/>
    </location>
</feature>
<dbReference type="AlphaFoldDB" id="A0A1C3H5J8"/>
<proteinExistence type="inferred from homology"/>
<keyword evidence="7 9" id="KW-1133">Transmembrane helix</keyword>
<evidence type="ECO:0000256" key="2">
    <source>
        <dbReference type="ARBA" id="ARBA00010072"/>
    </source>
</evidence>
<dbReference type="SUPFAM" id="SSF161098">
    <property type="entry name" value="MetI-like"/>
    <property type="match status" value="1"/>
</dbReference>
<dbReference type="Pfam" id="PF00528">
    <property type="entry name" value="BPD_transp_1"/>
    <property type="match status" value="1"/>
</dbReference>
<dbReference type="PANTHER" id="PTHR30614:SF36">
    <property type="entry name" value="ABC TRANSPORTER MEMBRANE-SPANNING PERMEASE-GLUTAMINE TRANSPORT"/>
    <property type="match status" value="1"/>
</dbReference>
<evidence type="ECO:0000259" key="10">
    <source>
        <dbReference type="PROSITE" id="PS50928"/>
    </source>
</evidence>
<gene>
    <name evidence="11" type="ORF">CHUV0807_1858</name>
</gene>
<dbReference type="NCBIfam" id="TIGR01726">
    <property type="entry name" value="HEQRo_perm_3TM"/>
    <property type="match status" value="1"/>
</dbReference>
<dbReference type="Proteomes" id="UP000190837">
    <property type="component" value="Unassembled WGS sequence"/>
</dbReference>
<dbReference type="InterPro" id="IPR035906">
    <property type="entry name" value="MetI-like_sf"/>
</dbReference>
<dbReference type="PROSITE" id="PS50928">
    <property type="entry name" value="ABC_TM1"/>
    <property type="match status" value="1"/>
</dbReference>
<comment type="similarity">
    <text evidence="2">Belongs to the binding-protein-dependent transport system permease family. HisMQ subfamily.</text>
</comment>
<dbReference type="RefSeq" id="WP_079541434.1">
    <property type="nucleotide sequence ID" value="NZ_CP171111.1"/>
</dbReference>
<dbReference type="PANTHER" id="PTHR30614">
    <property type="entry name" value="MEMBRANE COMPONENT OF AMINO ACID ABC TRANSPORTER"/>
    <property type="match status" value="1"/>
</dbReference>
<evidence type="ECO:0000256" key="5">
    <source>
        <dbReference type="ARBA" id="ARBA00022692"/>
    </source>
</evidence>
<dbReference type="InterPro" id="IPR000515">
    <property type="entry name" value="MetI-like"/>
</dbReference>
<dbReference type="Gene3D" id="1.10.3720.10">
    <property type="entry name" value="MetI-like"/>
    <property type="match status" value="1"/>
</dbReference>
<dbReference type="InterPro" id="IPR010065">
    <property type="entry name" value="AA_ABC_transptr_permease_3TM"/>
</dbReference>
<evidence type="ECO:0000256" key="4">
    <source>
        <dbReference type="ARBA" id="ARBA00022475"/>
    </source>
</evidence>
<evidence type="ECO:0000256" key="7">
    <source>
        <dbReference type="ARBA" id="ARBA00022989"/>
    </source>
</evidence>
<dbReference type="GO" id="GO:0043190">
    <property type="term" value="C:ATP-binding cassette (ABC) transporter complex"/>
    <property type="evidence" value="ECO:0007669"/>
    <property type="project" value="InterPro"/>
</dbReference>
<evidence type="ECO:0000256" key="6">
    <source>
        <dbReference type="ARBA" id="ARBA00022970"/>
    </source>
</evidence>
<evidence type="ECO:0000256" key="3">
    <source>
        <dbReference type="ARBA" id="ARBA00022448"/>
    </source>
</evidence>
<evidence type="ECO:0000256" key="1">
    <source>
        <dbReference type="ARBA" id="ARBA00004429"/>
    </source>
</evidence>
<evidence type="ECO:0000256" key="9">
    <source>
        <dbReference type="RuleBase" id="RU363032"/>
    </source>
</evidence>
<evidence type="ECO:0000256" key="8">
    <source>
        <dbReference type="ARBA" id="ARBA00023136"/>
    </source>
</evidence>
<evidence type="ECO:0000313" key="11">
    <source>
        <dbReference type="EMBL" id="SAM67925.1"/>
    </source>
</evidence>
<dbReference type="InterPro" id="IPR043429">
    <property type="entry name" value="ArtM/GltK/GlnP/TcyL/YhdX-like"/>
</dbReference>
<comment type="subcellular location">
    <subcellularLocation>
        <location evidence="1">Cell inner membrane</location>
        <topology evidence="1">Multi-pass membrane protein</topology>
    </subcellularLocation>
    <subcellularLocation>
        <location evidence="9">Cell membrane</location>
        <topology evidence="9">Multi-pass membrane protein</topology>
    </subcellularLocation>
</comment>
<dbReference type="GO" id="GO:0006865">
    <property type="term" value="P:amino acid transport"/>
    <property type="evidence" value="ECO:0007669"/>
    <property type="project" value="UniProtKB-KW"/>
</dbReference>
<dbReference type="CDD" id="cd06261">
    <property type="entry name" value="TM_PBP2"/>
    <property type="match status" value="1"/>
</dbReference>
<keyword evidence="8 9" id="KW-0472">Membrane</keyword>
<feature type="domain" description="ABC transmembrane type-1" evidence="10">
    <location>
        <begin position="18"/>
        <end position="208"/>
    </location>
</feature>
<keyword evidence="4" id="KW-1003">Cell membrane</keyword>
<organism evidence="11 12">
    <name type="scientific">Cardiobacterium hominis</name>
    <dbReference type="NCBI Taxonomy" id="2718"/>
    <lineage>
        <taxon>Bacteria</taxon>
        <taxon>Pseudomonadati</taxon>
        <taxon>Pseudomonadota</taxon>
        <taxon>Gammaproteobacteria</taxon>
        <taxon>Cardiobacteriales</taxon>
        <taxon>Cardiobacteriaceae</taxon>
        <taxon>Cardiobacterium</taxon>
    </lineage>
</organism>
<keyword evidence="5 9" id="KW-0812">Transmembrane</keyword>